<organism evidence="1 2">
    <name type="scientific">Chelativorans petroleitrophicus</name>
    <dbReference type="NCBI Taxonomy" id="2975484"/>
    <lineage>
        <taxon>Bacteria</taxon>
        <taxon>Pseudomonadati</taxon>
        <taxon>Pseudomonadota</taxon>
        <taxon>Alphaproteobacteria</taxon>
        <taxon>Hyphomicrobiales</taxon>
        <taxon>Phyllobacteriaceae</taxon>
        <taxon>Chelativorans</taxon>
    </lineage>
</organism>
<accession>A0A9X2XBN2</accession>
<gene>
    <name evidence="1" type="ORF">NYR54_18680</name>
</gene>
<sequence>MANVRKACARNEADIAGSENRQLHLTTAPSTGVPYAHKKSNVKPPVRSARRLNGKLSLAIQSGTEAPTWQSTVYEHRKLSDKKASLKMGWPPRDVKIVQGIGRHWKSLHNGRQHLEPQIAEQVRRRELDSISLLRQRGCLG</sequence>
<dbReference type="AlphaFoldDB" id="A0A9X2XBN2"/>
<evidence type="ECO:0000313" key="1">
    <source>
        <dbReference type="EMBL" id="MCT8992274.1"/>
    </source>
</evidence>
<name>A0A9X2XBN2_9HYPH</name>
<proteinExistence type="predicted"/>
<keyword evidence="2" id="KW-1185">Reference proteome</keyword>
<protein>
    <submittedName>
        <fullName evidence="1">Uncharacterized protein</fullName>
    </submittedName>
</protein>
<evidence type="ECO:0000313" key="2">
    <source>
        <dbReference type="Proteomes" id="UP001149009"/>
    </source>
</evidence>
<reference evidence="1" key="1">
    <citation type="submission" date="2022-08" db="EMBL/GenBank/DDBJ databases">
        <title>Chelativorans sichuanense sp. nov., a paraffin oil-degrading bacterium isolated from a mixture of oil-based drill cuttings and paddy soil.</title>
        <authorList>
            <person name="Yu J."/>
            <person name="Liu H."/>
            <person name="Chen Q."/>
        </authorList>
    </citation>
    <scope>NUCLEOTIDE SEQUENCE</scope>
    <source>
        <strain evidence="1">SCAU 2101</strain>
    </source>
</reference>
<comment type="caution">
    <text evidence="1">The sequence shown here is derived from an EMBL/GenBank/DDBJ whole genome shotgun (WGS) entry which is preliminary data.</text>
</comment>
<dbReference type="EMBL" id="JAODNV010000035">
    <property type="protein sequence ID" value="MCT8992274.1"/>
    <property type="molecule type" value="Genomic_DNA"/>
</dbReference>
<dbReference type="Proteomes" id="UP001149009">
    <property type="component" value="Unassembled WGS sequence"/>
</dbReference>